<accession>A0A0L0S829</accession>
<evidence type="ECO:0000256" key="1">
    <source>
        <dbReference type="SAM" id="MobiDB-lite"/>
    </source>
</evidence>
<evidence type="ECO:0000313" key="2">
    <source>
        <dbReference type="EMBL" id="KNE58489.1"/>
    </source>
</evidence>
<evidence type="ECO:0000313" key="3">
    <source>
        <dbReference type="Proteomes" id="UP000054350"/>
    </source>
</evidence>
<feature type="region of interest" description="Disordered" evidence="1">
    <location>
        <begin position="1"/>
        <end position="180"/>
    </location>
</feature>
<keyword evidence="3" id="KW-1185">Reference proteome</keyword>
<gene>
    <name evidence="2" type="ORF">AMAG_18256</name>
</gene>
<dbReference type="AlphaFoldDB" id="A0A0L0S829"/>
<sequence>MDVASSPIRRGPGRPRKTMAAIASPRPAAPLASDMDVPFSSPIKRGPGRPRKQVTAAPIIESVSWGAAAAATAPGPDPGVTAGEIDKEVLPHTPKPAVQQEVRRPTPASKRARSPPPPPPVGVRRSTRVPVRRKLFDQDARIDPDLVVGSDASSSVEEGDESDGDDGDAWGPASKRARVG</sequence>
<name>A0A0L0S829_ALLM3</name>
<dbReference type="VEuPathDB" id="FungiDB:AMAG_18256"/>
<reference evidence="3" key="2">
    <citation type="submission" date="2009-11" db="EMBL/GenBank/DDBJ databases">
        <title>The Genome Sequence of Allomyces macrogynus strain ATCC 38327.</title>
        <authorList>
            <consortium name="The Broad Institute Genome Sequencing Platform"/>
            <person name="Russ C."/>
            <person name="Cuomo C."/>
            <person name="Shea T."/>
            <person name="Young S.K."/>
            <person name="Zeng Q."/>
            <person name="Koehrsen M."/>
            <person name="Haas B."/>
            <person name="Borodovsky M."/>
            <person name="Guigo R."/>
            <person name="Alvarado L."/>
            <person name="Berlin A."/>
            <person name="Borenstein D."/>
            <person name="Chen Z."/>
            <person name="Engels R."/>
            <person name="Freedman E."/>
            <person name="Gellesch M."/>
            <person name="Goldberg J."/>
            <person name="Griggs A."/>
            <person name="Gujja S."/>
            <person name="Heiman D."/>
            <person name="Hepburn T."/>
            <person name="Howarth C."/>
            <person name="Jen D."/>
            <person name="Larson L."/>
            <person name="Lewis B."/>
            <person name="Mehta T."/>
            <person name="Park D."/>
            <person name="Pearson M."/>
            <person name="Roberts A."/>
            <person name="Saif S."/>
            <person name="Shenoy N."/>
            <person name="Sisk P."/>
            <person name="Stolte C."/>
            <person name="Sykes S."/>
            <person name="Walk T."/>
            <person name="White J."/>
            <person name="Yandava C."/>
            <person name="Burger G."/>
            <person name="Gray M.W."/>
            <person name="Holland P.W.H."/>
            <person name="King N."/>
            <person name="Lang F.B.F."/>
            <person name="Roger A.J."/>
            <person name="Ruiz-Trillo I."/>
            <person name="Lander E."/>
            <person name="Nusbaum C."/>
        </authorList>
    </citation>
    <scope>NUCLEOTIDE SEQUENCE [LARGE SCALE GENOMIC DNA]</scope>
    <source>
        <strain evidence="3">ATCC 38327</strain>
    </source>
</reference>
<dbReference type="Proteomes" id="UP000054350">
    <property type="component" value="Unassembled WGS sequence"/>
</dbReference>
<feature type="compositionally biased region" description="Low complexity" evidence="1">
    <location>
        <begin position="147"/>
        <end position="156"/>
    </location>
</feature>
<protein>
    <submittedName>
        <fullName evidence="2">Uncharacterized protein</fullName>
    </submittedName>
</protein>
<feature type="compositionally biased region" description="Basic and acidic residues" evidence="1">
    <location>
        <begin position="134"/>
        <end position="144"/>
    </location>
</feature>
<reference evidence="2 3" key="1">
    <citation type="submission" date="2009-11" db="EMBL/GenBank/DDBJ databases">
        <title>Annotation of Allomyces macrogynus ATCC 38327.</title>
        <authorList>
            <consortium name="The Broad Institute Genome Sequencing Platform"/>
            <person name="Russ C."/>
            <person name="Cuomo C."/>
            <person name="Burger G."/>
            <person name="Gray M.W."/>
            <person name="Holland P.W.H."/>
            <person name="King N."/>
            <person name="Lang F.B.F."/>
            <person name="Roger A.J."/>
            <person name="Ruiz-Trillo I."/>
            <person name="Young S.K."/>
            <person name="Zeng Q."/>
            <person name="Gargeya S."/>
            <person name="Fitzgerald M."/>
            <person name="Haas B."/>
            <person name="Abouelleil A."/>
            <person name="Alvarado L."/>
            <person name="Arachchi H.M."/>
            <person name="Berlin A."/>
            <person name="Chapman S.B."/>
            <person name="Gearin G."/>
            <person name="Goldberg J."/>
            <person name="Griggs A."/>
            <person name="Gujja S."/>
            <person name="Hansen M."/>
            <person name="Heiman D."/>
            <person name="Howarth C."/>
            <person name="Larimer J."/>
            <person name="Lui A."/>
            <person name="MacDonald P.J.P."/>
            <person name="McCowen C."/>
            <person name="Montmayeur A."/>
            <person name="Murphy C."/>
            <person name="Neiman D."/>
            <person name="Pearson M."/>
            <person name="Priest M."/>
            <person name="Roberts A."/>
            <person name="Saif S."/>
            <person name="Shea T."/>
            <person name="Sisk P."/>
            <person name="Stolte C."/>
            <person name="Sykes S."/>
            <person name="Wortman J."/>
            <person name="Nusbaum C."/>
            <person name="Birren B."/>
        </authorList>
    </citation>
    <scope>NUCLEOTIDE SEQUENCE [LARGE SCALE GENOMIC DNA]</scope>
    <source>
        <strain evidence="2 3">ATCC 38327</strain>
    </source>
</reference>
<proteinExistence type="predicted"/>
<dbReference type="EMBL" id="GG745333">
    <property type="protein sequence ID" value="KNE58489.1"/>
    <property type="molecule type" value="Genomic_DNA"/>
</dbReference>
<organism evidence="2 3">
    <name type="scientific">Allomyces macrogynus (strain ATCC 38327)</name>
    <name type="common">Allomyces javanicus var. macrogynus</name>
    <dbReference type="NCBI Taxonomy" id="578462"/>
    <lineage>
        <taxon>Eukaryota</taxon>
        <taxon>Fungi</taxon>
        <taxon>Fungi incertae sedis</taxon>
        <taxon>Blastocladiomycota</taxon>
        <taxon>Blastocladiomycetes</taxon>
        <taxon>Blastocladiales</taxon>
        <taxon>Blastocladiaceae</taxon>
        <taxon>Allomyces</taxon>
    </lineage>
</organism>
<feature type="compositionally biased region" description="Acidic residues" evidence="1">
    <location>
        <begin position="157"/>
        <end position="168"/>
    </location>
</feature>
<feature type="compositionally biased region" description="Low complexity" evidence="1">
    <location>
        <begin position="66"/>
        <end position="83"/>
    </location>
</feature>